<evidence type="ECO:0000256" key="27">
    <source>
        <dbReference type="ARBA" id="ARBA00048241"/>
    </source>
</evidence>
<comment type="catalytic activity">
    <reaction evidence="24">
        <text>L-aspartyl-[protein] + NAD(+) = 4-O-(ADP-D-ribosyl)-L-aspartyl-[protein] + nicotinamide</text>
        <dbReference type="Rhea" id="RHEA:54424"/>
        <dbReference type="Rhea" id="RHEA-COMP:9867"/>
        <dbReference type="Rhea" id="RHEA-COMP:13832"/>
        <dbReference type="ChEBI" id="CHEBI:17154"/>
        <dbReference type="ChEBI" id="CHEBI:29961"/>
        <dbReference type="ChEBI" id="CHEBI:57540"/>
        <dbReference type="ChEBI" id="CHEBI:138102"/>
    </reaction>
    <physiologicalReaction direction="left-to-right" evidence="24">
        <dbReference type="Rhea" id="RHEA:54425"/>
    </physiologicalReaction>
</comment>
<dbReference type="GO" id="GO:0005730">
    <property type="term" value="C:nucleolus"/>
    <property type="evidence" value="ECO:0007669"/>
    <property type="project" value="UniProtKB-SubCell"/>
</dbReference>
<feature type="compositionally biased region" description="Low complexity" evidence="31">
    <location>
        <begin position="213"/>
        <end position="222"/>
    </location>
</feature>
<dbReference type="Gene3D" id="1.10.20.130">
    <property type="match status" value="1"/>
</dbReference>
<evidence type="ECO:0000259" key="33">
    <source>
        <dbReference type="PROSITE" id="PS50172"/>
    </source>
</evidence>
<gene>
    <name evidence="37" type="ORF">BOX15_Mlig033515g3</name>
</gene>
<evidence type="ECO:0000313" key="38">
    <source>
        <dbReference type="Proteomes" id="UP000215902"/>
    </source>
</evidence>
<dbReference type="InterPro" id="IPR036616">
    <property type="entry name" value="Poly(ADP-ribose)pol_reg_dom_sf"/>
</dbReference>
<evidence type="ECO:0000256" key="23">
    <source>
        <dbReference type="ARBA" id="ARBA00024159"/>
    </source>
</evidence>
<evidence type="ECO:0000256" key="29">
    <source>
        <dbReference type="ARBA" id="ARBA00048575"/>
    </source>
</evidence>
<dbReference type="PROSITE" id="PS50172">
    <property type="entry name" value="BRCT"/>
    <property type="match status" value="1"/>
</dbReference>
<evidence type="ECO:0000256" key="14">
    <source>
        <dbReference type="ARBA" id="ARBA00022765"/>
    </source>
</evidence>
<dbReference type="Gene3D" id="1.20.142.10">
    <property type="entry name" value="Poly(ADP-ribose) polymerase, regulatory domain"/>
    <property type="match status" value="1"/>
</dbReference>
<keyword evidence="38" id="KW-1185">Reference proteome</keyword>
<evidence type="ECO:0000256" key="25">
    <source>
        <dbReference type="ARBA" id="ARBA00024347"/>
    </source>
</evidence>
<dbReference type="InterPro" id="IPR050800">
    <property type="entry name" value="ARTD/PARP"/>
</dbReference>
<comment type="catalytic activity">
    <reaction evidence="26">
        <text>NAD(+) + (ADP-D-ribosyl)n-acceptor = nicotinamide + (ADP-D-ribosyl)n+1-acceptor + H(+).</text>
        <dbReference type="EC" id="2.4.2.30"/>
    </reaction>
</comment>
<feature type="non-terminal residue" evidence="37">
    <location>
        <position position="1"/>
    </location>
</feature>
<feature type="compositionally biased region" description="Acidic residues" evidence="31">
    <location>
        <begin position="94"/>
        <end position="103"/>
    </location>
</feature>
<name>A0A267G3D5_9PLAT</name>
<evidence type="ECO:0000256" key="22">
    <source>
        <dbReference type="ARBA" id="ARBA00023242"/>
    </source>
</evidence>
<dbReference type="PANTHER" id="PTHR10459:SF112">
    <property type="entry name" value="POLY [ADP-RIBOSE] POLYMERASE 1"/>
    <property type="match status" value="1"/>
</dbReference>
<feature type="domain" description="PARP catalytic" evidence="34">
    <location>
        <begin position="782"/>
        <end position="1006"/>
    </location>
</feature>
<evidence type="ECO:0000256" key="2">
    <source>
        <dbReference type="ARBA" id="ARBA00004514"/>
    </source>
</evidence>
<evidence type="ECO:0000256" key="12">
    <source>
        <dbReference type="ARBA" id="ARBA00022723"/>
    </source>
</evidence>
<dbReference type="PROSITE" id="PS50064">
    <property type="entry name" value="ZF_PARP_2"/>
    <property type="match status" value="2"/>
</dbReference>
<feature type="domain" description="PARP-type" evidence="32">
    <location>
        <begin position="110"/>
        <end position="198"/>
    </location>
</feature>
<dbReference type="Proteomes" id="UP000215902">
    <property type="component" value="Unassembled WGS sequence"/>
</dbReference>
<dbReference type="Gene3D" id="3.30.1740.10">
    <property type="entry name" value="Zinc finger, PARP-type"/>
    <property type="match status" value="2"/>
</dbReference>
<dbReference type="InterPro" id="IPR001357">
    <property type="entry name" value="BRCT_dom"/>
</dbReference>
<keyword evidence="22" id="KW-0539">Nucleus</keyword>
<comment type="catalytic activity">
    <reaction evidence="27">
        <text>L-histidyl-[protein] + NAD(+) = N(tele)-(ADP-D-ribosyl)-L-histidyl-[protein] + nicotinamide + H(+)</text>
        <dbReference type="Rhea" id="RHEA:72071"/>
        <dbReference type="Rhea" id="RHEA-COMP:9745"/>
        <dbReference type="Rhea" id="RHEA-COMP:18085"/>
        <dbReference type="ChEBI" id="CHEBI:15378"/>
        <dbReference type="ChEBI" id="CHEBI:17154"/>
        <dbReference type="ChEBI" id="CHEBI:29979"/>
        <dbReference type="ChEBI" id="CHEBI:57540"/>
        <dbReference type="ChEBI" id="CHEBI:191398"/>
    </reaction>
    <physiologicalReaction direction="left-to-right" evidence="27">
        <dbReference type="Rhea" id="RHEA:72072"/>
    </physiologicalReaction>
</comment>
<dbReference type="CDD" id="cd08001">
    <property type="entry name" value="WGR_PARP1_like"/>
    <property type="match status" value="1"/>
</dbReference>
<keyword evidence="12" id="KW-0479">Metal-binding</keyword>
<protein>
    <recommendedName>
        <fullName evidence="30">Poly [ADP-ribose] polymerase</fullName>
        <shortName evidence="30">PARP</shortName>
        <ecNumber evidence="30">2.4.2.-</ecNumber>
    </recommendedName>
</protein>
<dbReference type="InterPro" id="IPR004102">
    <property type="entry name" value="Poly(ADP-ribose)pol_reg_dom"/>
</dbReference>
<dbReference type="PROSITE" id="PS51059">
    <property type="entry name" value="PARP_CATALYTIC"/>
    <property type="match status" value="1"/>
</dbReference>
<dbReference type="GO" id="GO:0140806">
    <property type="term" value="F:NAD+-protein-aspartate ADP-ribosyltransferase activity"/>
    <property type="evidence" value="ECO:0007669"/>
    <property type="project" value="RHEA"/>
</dbReference>
<dbReference type="InterPro" id="IPR012317">
    <property type="entry name" value="Poly(ADP-ribose)pol_cat_dom"/>
</dbReference>
<evidence type="ECO:0000256" key="31">
    <source>
        <dbReference type="SAM" id="MobiDB-lite"/>
    </source>
</evidence>
<dbReference type="Gene3D" id="3.40.50.10190">
    <property type="entry name" value="BRCT domain"/>
    <property type="match status" value="1"/>
</dbReference>
<dbReference type="Pfam" id="PF00645">
    <property type="entry name" value="zf-PARP"/>
    <property type="match status" value="2"/>
</dbReference>
<evidence type="ECO:0000256" key="20">
    <source>
        <dbReference type="ARBA" id="ARBA00023125"/>
    </source>
</evidence>
<dbReference type="GO" id="GO:0003677">
    <property type="term" value="F:DNA binding"/>
    <property type="evidence" value="ECO:0007669"/>
    <property type="project" value="UniProtKB-KW"/>
</dbReference>
<dbReference type="SUPFAM" id="SSF56399">
    <property type="entry name" value="ADP-ribosylation"/>
    <property type="match status" value="1"/>
</dbReference>
<keyword evidence="21" id="KW-0804">Transcription</keyword>
<dbReference type="InterPro" id="IPR001510">
    <property type="entry name" value="Znf_PARP"/>
</dbReference>
<evidence type="ECO:0000256" key="21">
    <source>
        <dbReference type="ARBA" id="ARBA00023163"/>
    </source>
</evidence>
<feature type="domain" description="PARP-type" evidence="32">
    <location>
        <begin position="7"/>
        <end position="89"/>
    </location>
</feature>
<dbReference type="PANTHER" id="PTHR10459">
    <property type="entry name" value="DNA LIGASE"/>
    <property type="match status" value="1"/>
</dbReference>
<feature type="region of interest" description="Disordered" evidence="31">
    <location>
        <begin position="84"/>
        <end position="103"/>
    </location>
</feature>
<dbReference type="Gene3D" id="3.90.228.10">
    <property type="match status" value="1"/>
</dbReference>
<comment type="subcellular location">
    <subcellularLocation>
        <location evidence="1">Chromosome</location>
    </subcellularLocation>
    <subcellularLocation>
        <location evidence="2">Cytoplasm</location>
        <location evidence="2">Cytosol</location>
    </subcellularLocation>
    <subcellularLocation>
        <location evidence="3">Nucleus</location>
        <location evidence="3">Nucleolus</location>
    </subcellularLocation>
</comment>
<dbReference type="Pfam" id="PF00533">
    <property type="entry name" value="BRCT"/>
    <property type="match status" value="1"/>
</dbReference>
<dbReference type="SMART" id="SM01335">
    <property type="entry name" value="PADR1"/>
    <property type="match status" value="1"/>
</dbReference>
<keyword evidence="5" id="KW-0963">Cytoplasm</keyword>
<dbReference type="FunFam" id="1.20.142.10:FF:000001">
    <property type="entry name" value="Poly [ADP-ribose] polymerase"/>
    <property type="match status" value="1"/>
</dbReference>
<dbReference type="EC" id="2.4.2.-" evidence="30"/>
<dbReference type="SMART" id="SM01336">
    <property type="entry name" value="zf-PARP"/>
    <property type="match status" value="2"/>
</dbReference>
<dbReference type="Pfam" id="PF08063">
    <property type="entry name" value="Zn_ribbon_PADR1"/>
    <property type="match status" value="1"/>
</dbReference>
<dbReference type="InterPro" id="IPR036930">
    <property type="entry name" value="WGR_dom_sf"/>
</dbReference>
<keyword evidence="10 30" id="KW-0808">Transferase</keyword>
<dbReference type="PROSITE" id="PS51060">
    <property type="entry name" value="PARP_ALPHA_HD"/>
    <property type="match status" value="1"/>
</dbReference>
<dbReference type="PROSITE" id="PS51977">
    <property type="entry name" value="WGR"/>
    <property type="match status" value="1"/>
</dbReference>
<keyword evidence="9 30" id="KW-0328">Glycosyltransferase</keyword>
<keyword evidence="4" id="KW-0158">Chromosome</keyword>
<dbReference type="InterPro" id="IPR008288">
    <property type="entry name" value="PARP"/>
</dbReference>
<organism evidence="37 38">
    <name type="scientific">Macrostomum lignano</name>
    <dbReference type="NCBI Taxonomy" id="282301"/>
    <lineage>
        <taxon>Eukaryota</taxon>
        <taxon>Metazoa</taxon>
        <taxon>Spiralia</taxon>
        <taxon>Lophotrochozoa</taxon>
        <taxon>Platyhelminthes</taxon>
        <taxon>Rhabditophora</taxon>
        <taxon>Macrostomorpha</taxon>
        <taxon>Macrostomida</taxon>
        <taxon>Macrostomidae</taxon>
        <taxon>Macrostomum</taxon>
    </lineage>
</organism>
<keyword evidence="19 30" id="KW-0520">NAD</keyword>
<dbReference type="GO" id="GO:0140805">
    <property type="term" value="F:NAD+-protein-serine ADP-ribosyltransferase activity"/>
    <property type="evidence" value="ECO:0007669"/>
    <property type="project" value="RHEA"/>
</dbReference>
<dbReference type="InterPro" id="IPR049296">
    <property type="entry name" value="PARP1-like_PADR1_N"/>
</dbReference>
<comment type="catalytic activity">
    <reaction evidence="23">
        <text>L-glutamyl-[protein] + NAD(+) = 5-O-(ADP-D-ribosyl)-L-glutamyl-[protein] + nicotinamide</text>
        <dbReference type="Rhea" id="RHEA:58224"/>
        <dbReference type="Rhea" id="RHEA-COMP:10208"/>
        <dbReference type="Rhea" id="RHEA-COMP:15089"/>
        <dbReference type="ChEBI" id="CHEBI:17154"/>
        <dbReference type="ChEBI" id="CHEBI:29973"/>
        <dbReference type="ChEBI" id="CHEBI:57540"/>
        <dbReference type="ChEBI" id="CHEBI:142540"/>
    </reaction>
    <physiologicalReaction direction="left-to-right" evidence="23">
        <dbReference type="Rhea" id="RHEA:58225"/>
    </physiologicalReaction>
</comment>
<keyword evidence="18" id="KW-0805">Transcription regulation</keyword>
<feature type="domain" description="WGR" evidence="36">
    <location>
        <begin position="535"/>
        <end position="632"/>
    </location>
</feature>
<evidence type="ECO:0000256" key="26">
    <source>
        <dbReference type="ARBA" id="ARBA00033987"/>
    </source>
</evidence>
<evidence type="ECO:0000256" key="30">
    <source>
        <dbReference type="RuleBase" id="RU362114"/>
    </source>
</evidence>
<keyword evidence="13" id="KW-0677">Repeat</keyword>
<evidence type="ECO:0000256" key="17">
    <source>
        <dbReference type="ARBA" id="ARBA00022859"/>
    </source>
</evidence>
<evidence type="ECO:0000256" key="6">
    <source>
        <dbReference type="ARBA" id="ARBA00022499"/>
    </source>
</evidence>
<keyword evidence="8" id="KW-0399">Innate immunity</keyword>
<comment type="caution">
    <text evidence="37">The sequence shown here is derived from an EMBL/GenBank/DDBJ whole genome shotgun (WGS) entry which is preliminary data.</text>
</comment>
<accession>A0A267G3D5</accession>
<comment type="catalytic activity">
    <reaction evidence="28">
        <text>L-tyrosyl-[protein] + NAD(+) = O-(ADP-D-ribosyl)-L-tyrosyl-[protein] + nicotinamide + H(+)</text>
        <dbReference type="Rhea" id="RHEA:58236"/>
        <dbReference type="Rhea" id="RHEA-COMP:10136"/>
        <dbReference type="Rhea" id="RHEA-COMP:15092"/>
        <dbReference type="ChEBI" id="CHEBI:15378"/>
        <dbReference type="ChEBI" id="CHEBI:17154"/>
        <dbReference type="ChEBI" id="CHEBI:46858"/>
        <dbReference type="ChEBI" id="CHEBI:57540"/>
        <dbReference type="ChEBI" id="CHEBI:142557"/>
    </reaction>
    <physiologicalReaction direction="left-to-right" evidence="28">
        <dbReference type="Rhea" id="RHEA:58237"/>
    </physiologicalReaction>
</comment>
<dbReference type="SMART" id="SM00773">
    <property type="entry name" value="WGR"/>
    <property type="match status" value="1"/>
</dbReference>
<feature type="domain" description="BRCT" evidence="33">
    <location>
        <begin position="386"/>
        <end position="479"/>
    </location>
</feature>
<evidence type="ECO:0000256" key="8">
    <source>
        <dbReference type="ARBA" id="ARBA00022588"/>
    </source>
</evidence>
<evidence type="ECO:0000256" key="1">
    <source>
        <dbReference type="ARBA" id="ARBA00004286"/>
    </source>
</evidence>
<evidence type="ECO:0000256" key="9">
    <source>
        <dbReference type="ARBA" id="ARBA00022676"/>
    </source>
</evidence>
<comment type="similarity">
    <text evidence="25">Belongs to the ARTD/PARP family.</text>
</comment>
<feature type="domain" description="PARP alpha-helical" evidence="35">
    <location>
        <begin position="656"/>
        <end position="773"/>
    </location>
</feature>
<dbReference type="Pfam" id="PF21728">
    <property type="entry name" value="PADR1_N"/>
    <property type="match status" value="1"/>
</dbReference>
<dbReference type="GO" id="GO:0140815">
    <property type="term" value="F:NAD+-protein-histidine ADP-ribosyltransferase activity"/>
    <property type="evidence" value="ECO:0007669"/>
    <property type="project" value="RHEA"/>
</dbReference>
<dbReference type="InterPro" id="IPR036420">
    <property type="entry name" value="BRCT_dom_sf"/>
</dbReference>
<keyword evidence="15" id="KW-0863">Zinc-finger</keyword>
<dbReference type="PIRSF" id="PIRSF000489">
    <property type="entry name" value="NAD_ADPRT"/>
    <property type="match status" value="1"/>
</dbReference>
<evidence type="ECO:0000256" key="28">
    <source>
        <dbReference type="ARBA" id="ARBA00048339"/>
    </source>
</evidence>
<dbReference type="FunFam" id="1.10.20.130:FF:000001">
    <property type="entry name" value="Poly [ADP-ribose] polymerase"/>
    <property type="match status" value="1"/>
</dbReference>
<feature type="compositionally biased region" description="Basic and acidic residues" evidence="31">
    <location>
        <begin position="223"/>
        <end position="240"/>
    </location>
</feature>
<dbReference type="SUPFAM" id="SSF47587">
    <property type="entry name" value="Domain of poly(ADP-ribose) polymerase"/>
    <property type="match status" value="1"/>
</dbReference>
<evidence type="ECO:0000256" key="3">
    <source>
        <dbReference type="ARBA" id="ARBA00004604"/>
    </source>
</evidence>
<dbReference type="Gene3D" id="2.20.25.630">
    <property type="match status" value="1"/>
</dbReference>
<dbReference type="GO" id="GO:0140807">
    <property type="term" value="F:NAD+-protein-glutamate ADP-ribosyltransferase activity"/>
    <property type="evidence" value="ECO:0007669"/>
    <property type="project" value="RHEA"/>
</dbReference>
<dbReference type="FunFam" id="3.90.228.10:FF:000002">
    <property type="entry name" value="Poly [ADP-ribose] polymerase"/>
    <property type="match status" value="1"/>
</dbReference>
<dbReference type="SUPFAM" id="SSF52113">
    <property type="entry name" value="BRCT domain"/>
    <property type="match status" value="1"/>
</dbReference>
<dbReference type="OrthoDB" id="429950at2759"/>
<dbReference type="InterPro" id="IPR038650">
    <property type="entry name" value="PADR1_C_dom_sf"/>
</dbReference>
<evidence type="ECO:0000256" key="7">
    <source>
        <dbReference type="ARBA" id="ARBA00022533"/>
    </source>
</evidence>
<evidence type="ECO:0000256" key="11">
    <source>
        <dbReference type="ARBA" id="ARBA00022695"/>
    </source>
</evidence>
<dbReference type="GO" id="GO:0051287">
    <property type="term" value="F:NAD binding"/>
    <property type="evidence" value="ECO:0007669"/>
    <property type="project" value="InterPro"/>
</dbReference>
<evidence type="ECO:0000313" key="37">
    <source>
        <dbReference type="EMBL" id="PAA79809.1"/>
    </source>
</evidence>
<dbReference type="AlphaFoldDB" id="A0A267G3D5"/>
<dbReference type="Pfam" id="PF02877">
    <property type="entry name" value="PARP_reg"/>
    <property type="match status" value="1"/>
</dbReference>
<dbReference type="GO" id="GO:0140808">
    <property type="term" value="F:NAD+-protein-tyrosine ADP-ribosyltransferase activity"/>
    <property type="evidence" value="ECO:0007669"/>
    <property type="project" value="RHEA"/>
</dbReference>
<dbReference type="GO" id="GO:0016779">
    <property type="term" value="F:nucleotidyltransferase activity"/>
    <property type="evidence" value="ECO:0007669"/>
    <property type="project" value="UniProtKB-KW"/>
</dbReference>
<dbReference type="GO" id="GO:0006302">
    <property type="term" value="P:double-strand break repair"/>
    <property type="evidence" value="ECO:0007669"/>
    <property type="project" value="TreeGrafter"/>
</dbReference>
<evidence type="ECO:0000256" key="24">
    <source>
        <dbReference type="ARBA" id="ARBA00024164"/>
    </source>
</evidence>
<proteinExistence type="inferred from homology"/>
<evidence type="ECO:0000256" key="16">
    <source>
        <dbReference type="ARBA" id="ARBA00022833"/>
    </source>
</evidence>
<dbReference type="SUPFAM" id="SSF57716">
    <property type="entry name" value="Glucocorticoid receptor-like (DNA-binding domain)"/>
    <property type="match status" value="2"/>
</dbReference>
<dbReference type="Pfam" id="PF05406">
    <property type="entry name" value="WGR"/>
    <property type="match status" value="1"/>
</dbReference>
<evidence type="ECO:0000256" key="10">
    <source>
        <dbReference type="ARBA" id="ARBA00022679"/>
    </source>
</evidence>
<feature type="region of interest" description="Disordered" evidence="31">
    <location>
        <begin position="197"/>
        <end position="240"/>
    </location>
</feature>
<dbReference type="CDD" id="cd01437">
    <property type="entry name" value="parp_like"/>
    <property type="match status" value="1"/>
</dbReference>
<dbReference type="GO" id="GO:0003950">
    <property type="term" value="F:NAD+ poly-ADP-ribosyltransferase activity"/>
    <property type="evidence" value="ECO:0007669"/>
    <property type="project" value="UniProtKB-UniRule"/>
</dbReference>
<reference evidence="37 38" key="1">
    <citation type="submission" date="2017-06" db="EMBL/GenBank/DDBJ databases">
        <title>A platform for efficient transgenesis in Macrostomum lignano, a flatworm model organism for stem cell research.</title>
        <authorList>
            <person name="Berezikov E."/>
        </authorList>
    </citation>
    <scope>NUCLEOTIDE SEQUENCE [LARGE SCALE GENOMIC DNA]</scope>
    <source>
        <strain evidence="37">DV1</strain>
        <tissue evidence="37">Whole organism</tissue>
    </source>
</reference>
<evidence type="ECO:0000256" key="15">
    <source>
        <dbReference type="ARBA" id="ARBA00022771"/>
    </source>
</evidence>
<dbReference type="GO" id="GO:0005829">
    <property type="term" value="C:cytosol"/>
    <property type="evidence" value="ECO:0007669"/>
    <property type="project" value="UniProtKB-SubCell"/>
</dbReference>
<keyword evidence="6" id="KW-1017">Isopeptide bond</keyword>
<comment type="catalytic activity">
    <reaction evidence="29">
        <text>L-seryl-[protein] + NAD(+) = O-(ADP-D-ribosyl)-L-seryl-[protein] + nicotinamide + H(+)</text>
        <dbReference type="Rhea" id="RHEA:58232"/>
        <dbReference type="Rhea" id="RHEA-COMP:9863"/>
        <dbReference type="Rhea" id="RHEA-COMP:15091"/>
        <dbReference type="ChEBI" id="CHEBI:15378"/>
        <dbReference type="ChEBI" id="CHEBI:17154"/>
        <dbReference type="ChEBI" id="CHEBI:29999"/>
        <dbReference type="ChEBI" id="CHEBI:57540"/>
        <dbReference type="ChEBI" id="CHEBI:142556"/>
    </reaction>
    <physiologicalReaction direction="left-to-right" evidence="29">
        <dbReference type="Rhea" id="RHEA:58233"/>
    </physiologicalReaction>
</comment>
<dbReference type="PROSITE" id="PS00347">
    <property type="entry name" value="ZF_PARP_1"/>
    <property type="match status" value="1"/>
</dbReference>
<dbReference type="InterPro" id="IPR036957">
    <property type="entry name" value="Znf_PARP_sf"/>
</dbReference>
<dbReference type="GO" id="GO:0005694">
    <property type="term" value="C:chromosome"/>
    <property type="evidence" value="ECO:0007669"/>
    <property type="project" value="UniProtKB-SubCell"/>
</dbReference>
<dbReference type="InterPro" id="IPR012982">
    <property type="entry name" value="PARP1-like_PADR1_Zn_ribbon"/>
</dbReference>
<evidence type="ECO:0000256" key="18">
    <source>
        <dbReference type="ARBA" id="ARBA00023015"/>
    </source>
</evidence>
<sequence>PIMDHPYICEYAKSNRSSCKGCKMSISKDSLRLAVMVQSPHFDGKVPNWFHFACFFKRQRPKSVADIGHFDSLRWGDQGKIREKIGGGASASADGDDGDDDEPPVNLKDFKVEYAKSGKSKCRACDSFIPKGEVRIAGKDFDSAQAKAYGPVDCWHHVDCFVQRRSSWNFTDSCNIELISGFAGLKAEDKTELKTKLPYEEPAAKGKKRPAKKSGGAAAGAADGKDEPKSKKSKLDPEEAKLKTQNEEFWRIRDQLERNVSKAALIGLLEHNSQGVPSGESNLLDRVADAMLFGALAPCAECKAGQLAYSSAGYKCTGMLSKWAKCLNVTQTPKRVPFKMPAEYHDVDFLKNYKYKPAVRLFPKTAATAQTASSALVSSSGAGSSSSAQPLSGTLFKVVGKHLNPAKKDLESSLKSLGAVLTSTVDAKLTALISSQKDLDSGGKDFDKAKAADVHVVSEAFVAACSKGGVSLMVKAHAISSWGGDVEKRLDRTASRGASDADKLERKFKAQTEKKIKVQVKDGSAVDPDSGVADRAAIVRERGKPLNAMLNLVDLVRDSNSYYKLQCLESESGVKRYWVFRAWGRIGTTVGGNKLQSFSRRDYAIENFLELFEEKTGNNFFANEFKKLPNRFFPVELDYGQEDDSKLKLSAQKSLKCKLAPQVQQLLQFIFDIDSMKQTMLEFEIDLKKMPLGKISKRQIREAYSVLTDLSNICSAGGSTAQFLEASTRFYSLIPHDFGMRRPPMLDTQEIIKAKLDMLDNLLEIEVAYSMIKSAHGGDGEDPLEAHYKQLHSEIEVLPPDSEDYKRLVEYVENTHAPTHVAFRVKVVNIFKVRREGEEERFKPFKKLPNRKLLWHGSRRTNWAGILSQGLRIAPPEAPATGYMFGKGVYFADMVTKSANYCATTRSEPRAIMLLSEVSLGNMYERTRAEFVTKLPAGYQSTKGVGATMPDPTQTVLDSWTGAEIPLGKPKPAGQAGLSLLYNEYIVYDVSQVCQRYLFQMEFQYR</sequence>
<evidence type="ECO:0000259" key="36">
    <source>
        <dbReference type="PROSITE" id="PS51977"/>
    </source>
</evidence>
<keyword evidence="7" id="KW-0021">Allosteric enzyme</keyword>
<keyword evidence="11" id="KW-0548">Nucleotidyltransferase</keyword>
<dbReference type="GO" id="GO:0070212">
    <property type="term" value="P:protein poly-ADP-ribosylation"/>
    <property type="evidence" value="ECO:0007669"/>
    <property type="project" value="TreeGrafter"/>
</dbReference>
<keyword evidence="17" id="KW-0391">Immunity</keyword>
<evidence type="ECO:0000256" key="4">
    <source>
        <dbReference type="ARBA" id="ARBA00022454"/>
    </source>
</evidence>
<dbReference type="STRING" id="282301.A0A267G3D5"/>
<evidence type="ECO:0000256" key="5">
    <source>
        <dbReference type="ARBA" id="ARBA00022490"/>
    </source>
</evidence>
<dbReference type="GO" id="GO:0008270">
    <property type="term" value="F:zinc ion binding"/>
    <property type="evidence" value="ECO:0007669"/>
    <property type="project" value="UniProtKB-KW"/>
</dbReference>
<dbReference type="GO" id="GO:0045087">
    <property type="term" value="P:innate immune response"/>
    <property type="evidence" value="ECO:0007669"/>
    <property type="project" value="UniProtKB-KW"/>
</dbReference>
<keyword evidence="16" id="KW-0862">Zinc</keyword>
<evidence type="ECO:0000256" key="13">
    <source>
        <dbReference type="ARBA" id="ARBA00022737"/>
    </source>
</evidence>
<dbReference type="PROSITE" id="PS52007">
    <property type="entry name" value="PADR1"/>
    <property type="match status" value="1"/>
</dbReference>
<evidence type="ECO:0000259" key="34">
    <source>
        <dbReference type="PROSITE" id="PS51059"/>
    </source>
</evidence>
<dbReference type="EMBL" id="NIVC01000616">
    <property type="protein sequence ID" value="PAA79809.1"/>
    <property type="molecule type" value="Genomic_DNA"/>
</dbReference>
<evidence type="ECO:0000259" key="32">
    <source>
        <dbReference type="PROSITE" id="PS50064"/>
    </source>
</evidence>
<keyword evidence="14" id="KW-0013">ADP-ribosylation</keyword>
<keyword evidence="20" id="KW-0238">DNA-binding</keyword>
<dbReference type="InterPro" id="IPR008893">
    <property type="entry name" value="WGR_domain"/>
</dbReference>
<dbReference type="Pfam" id="PF00644">
    <property type="entry name" value="PARP"/>
    <property type="match status" value="1"/>
</dbReference>
<evidence type="ECO:0000256" key="19">
    <source>
        <dbReference type="ARBA" id="ARBA00023027"/>
    </source>
</evidence>
<dbReference type="SUPFAM" id="SSF142921">
    <property type="entry name" value="WGR domain-like"/>
    <property type="match status" value="1"/>
</dbReference>
<evidence type="ECO:0000259" key="35">
    <source>
        <dbReference type="PROSITE" id="PS51060"/>
    </source>
</evidence>